<proteinExistence type="predicted"/>
<dbReference type="Gene3D" id="3.40.50.1820">
    <property type="entry name" value="alpha/beta hydrolase"/>
    <property type="match status" value="1"/>
</dbReference>
<evidence type="ECO:0000313" key="2">
    <source>
        <dbReference type="EMBL" id="GAA3661936.1"/>
    </source>
</evidence>
<dbReference type="GO" id="GO:0016787">
    <property type="term" value="F:hydrolase activity"/>
    <property type="evidence" value="ECO:0007669"/>
    <property type="project" value="UniProtKB-KW"/>
</dbReference>
<dbReference type="SUPFAM" id="SSF53474">
    <property type="entry name" value="alpha/beta-Hydrolases"/>
    <property type="match status" value="1"/>
</dbReference>
<keyword evidence="3" id="KW-1185">Reference proteome</keyword>
<keyword evidence="2" id="KW-0378">Hydrolase</keyword>
<dbReference type="InterPro" id="IPR029058">
    <property type="entry name" value="AB_hydrolase_fold"/>
</dbReference>
<dbReference type="EMBL" id="BAAAYV010000012">
    <property type="protein sequence ID" value="GAA3661936.1"/>
    <property type="molecule type" value="Genomic_DNA"/>
</dbReference>
<sequence length="305" mass="32899">MPSDHDHPDARSRSEERTFADDHGVEIVYDVHPASAPTTDAPRGVVQLLHGVGDHAGRYAAVIGALTAAGFTVYADDHRGHGRTGMRQHGGDASRLGRLGVGGLPAAVEACWRLTRVIRDDHPGVPLILLGHSWGSFLAQMLLDRHPDAYDAAILTGSALRTPLSLNAAPLNARWKGPDALGTEWLSTDPAVGRAFLDDPLTTTTPLLRLFGPVDAARLYGRPRRGLRAAAGHDVPVLLMVGRDDPVGGPLSVHRLARAYRERGGLDDVTTLVYPDARHELFNEVAQAEVRADLLAWLDARFPPR</sequence>
<accession>A0ABP7BIK6</accession>
<name>A0ABP7BIK6_9MICO</name>
<feature type="domain" description="Serine aminopeptidase S33" evidence="1">
    <location>
        <begin position="41"/>
        <end position="284"/>
    </location>
</feature>
<evidence type="ECO:0000313" key="3">
    <source>
        <dbReference type="Proteomes" id="UP001410795"/>
    </source>
</evidence>
<organism evidence="2 3">
    <name type="scientific">Microbacterium marinilacus</name>
    <dbReference type="NCBI Taxonomy" id="415209"/>
    <lineage>
        <taxon>Bacteria</taxon>
        <taxon>Bacillati</taxon>
        <taxon>Actinomycetota</taxon>
        <taxon>Actinomycetes</taxon>
        <taxon>Micrococcales</taxon>
        <taxon>Microbacteriaceae</taxon>
        <taxon>Microbacterium</taxon>
    </lineage>
</organism>
<protein>
    <submittedName>
        <fullName evidence="2">Alpha/beta hydrolase</fullName>
    </submittedName>
</protein>
<dbReference type="PANTHER" id="PTHR11614">
    <property type="entry name" value="PHOSPHOLIPASE-RELATED"/>
    <property type="match status" value="1"/>
</dbReference>
<comment type="caution">
    <text evidence="2">The sequence shown here is derived from an EMBL/GenBank/DDBJ whole genome shotgun (WGS) entry which is preliminary data.</text>
</comment>
<dbReference type="InterPro" id="IPR022742">
    <property type="entry name" value="Hydrolase_4"/>
</dbReference>
<gene>
    <name evidence="2" type="ORF">GCM10022202_24220</name>
</gene>
<dbReference type="Proteomes" id="UP001410795">
    <property type="component" value="Unassembled WGS sequence"/>
</dbReference>
<dbReference type="InterPro" id="IPR051044">
    <property type="entry name" value="MAG_DAG_Lipase"/>
</dbReference>
<evidence type="ECO:0000259" key="1">
    <source>
        <dbReference type="Pfam" id="PF12146"/>
    </source>
</evidence>
<dbReference type="Pfam" id="PF12146">
    <property type="entry name" value="Hydrolase_4"/>
    <property type="match status" value="1"/>
</dbReference>
<reference evidence="3" key="1">
    <citation type="journal article" date="2019" name="Int. J. Syst. Evol. Microbiol.">
        <title>The Global Catalogue of Microorganisms (GCM) 10K type strain sequencing project: providing services to taxonomists for standard genome sequencing and annotation.</title>
        <authorList>
            <consortium name="The Broad Institute Genomics Platform"/>
            <consortium name="The Broad Institute Genome Sequencing Center for Infectious Disease"/>
            <person name="Wu L."/>
            <person name="Ma J."/>
        </authorList>
    </citation>
    <scope>NUCLEOTIDE SEQUENCE [LARGE SCALE GENOMIC DNA]</scope>
    <source>
        <strain evidence="3">JCM 16546</strain>
    </source>
</reference>
<dbReference type="RefSeq" id="WP_221859461.1">
    <property type="nucleotide sequence ID" value="NZ_BAAAYV010000012.1"/>
</dbReference>